<dbReference type="OrthoDB" id="417175at2759"/>
<evidence type="ECO:0000259" key="1">
    <source>
        <dbReference type="Pfam" id="PF26217"/>
    </source>
</evidence>
<dbReference type="GO" id="GO:0006006">
    <property type="term" value="P:glucose metabolic process"/>
    <property type="evidence" value="ECO:0007669"/>
    <property type="project" value="TreeGrafter"/>
</dbReference>
<dbReference type="GO" id="GO:0005085">
    <property type="term" value="F:guanyl-nucleotide exchange factor activity"/>
    <property type="evidence" value="ECO:0007669"/>
    <property type="project" value="UniProtKB-KW"/>
</dbReference>
<protein>
    <submittedName>
        <fullName evidence="2">GDP-L-galactose</fullName>
    </submittedName>
</protein>
<keyword evidence="3" id="KW-1185">Reference proteome</keyword>
<comment type="caution">
    <text evidence="2">The sequence shown here is derived from an EMBL/GenBank/DDBJ whole genome shotgun (WGS) entry which is preliminary data.</text>
</comment>
<proteinExistence type="predicted"/>
<feature type="domain" description="GDPGP1-like N-terminal" evidence="1">
    <location>
        <begin position="36"/>
        <end position="147"/>
    </location>
</feature>
<dbReference type="AlphaFoldDB" id="A0A833QE70"/>
<dbReference type="PANTHER" id="PTHR20884:SF21">
    <property type="entry name" value="GDP-L-GALACTOSE PHOSPHORYLASE 1"/>
    <property type="match status" value="1"/>
</dbReference>
<dbReference type="EMBL" id="SWLB01000021">
    <property type="protein sequence ID" value="KAF3325135.1"/>
    <property type="molecule type" value="Genomic_DNA"/>
</dbReference>
<reference evidence="2" key="1">
    <citation type="submission" date="2020-01" db="EMBL/GenBank/DDBJ databases">
        <title>Genome sequence of Kobresia littledalei, the first chromosome-level genome in the family Cyperaceae.</title>
        <authorList>
            <person name="Qu G."/>
        </authorList>
    </citation>
    <scope>NUCLEOTIDE SEQUENCE</scope>
    <source>
        <strain evidence="2">C.B.Clarke</strain>
        <tissue evidence="2">Leaf</tissue>
    </source>
</reference>
<dbReference type="InterPro" id="IPR058866">
    <property type="entry name" value="GDPGP1_N"/>
</dbReference>
<dbReference type="GO" id="GO:0005737">
    <property type="term" value="C:cytoplasm"/>
    <property type="evidence" value="ECO:0007669"/>
    <property type="project" value="UniProtKB-SubCell"/>
</dbReference>
<evidence type="ECO:0000313" key="3">
    <source>
        <dbReference type="Proteomes" id="UP000623129"/>
    </source>
</evidence>
<sequence>MLSNFFHSPGAKLPSYTCSKSNALNFSTEIEPCSPFLDALFKEWEERKTRGLFHHDITSCPNKILQGELGFITTLVEGRDQKKRPTEFKIDQVLQPFNKEKFNFTKVAQEEVIFLFEQGETSGTGYFECGRTNDGSYSPNAVLINVSVYCITWDSSLRKSLLSLTIAIAKIQSLAIGFA</sequence>
<name>A0A833QE70_9POAL</name>
<accession>A0A833QE70</accession>
<dbReference type="PANTHER" id="PTHR20884">
    <property type="entry name" value="GDP-D-GLUCOSE PHOSPHORYLASE 1"/>
    <property type="match status" value="1"/>
</dbReference>
<organism evidence="2 3">
    <name type="scientific">Carex littledalei</name>
    <dbReference type="NCBI Taxonomy" id="544730"/>
    <lineage>
        <taxon>Eukaryota</taxon>
        <taxon>Viridiplantae</taxon>
        <taxon>Streptophyta</taxon>
        <taxon>Embryophyta</taxon>
        <taxon>Tracheophyta</taxon>
        <taxon>Spermatophyta</taxon>
        <taxon>Magnoliopsida</taxon>
        <taxon>Liliopsida</taxon>
        <taxon>Poales</taxon>
        <taxon>Cyperaceae</taxon>
        <taxon>Cyperoideae</taxon>
        <taxon>Cariceae</taxon>
        <taxon>Carex</taxon>
        <taxon>Carex subgen. Euthyceras</taxon>
    </lineage>
</organism>
<dbReference type="GO" id="GO:0016787">
    <property type="term" value="F:hydrolase activity"/>
    <property type="evidence" value="ECO:0007669"/>
    <property type="project" value="UniProtKB-KW"/>
</dbReference>
<gene>
    <name evidence="2" type="ORF">FCM35_KLT11292</name>
</gene>
<dbReference type="InterPro" id="IPR026506">
    <property type="entry name" value="GDPGP"/>
</dbReference>
<dbReference type="Proteomes" id="UP000623129">
    <property type="component" value="Unassembled WGS sequence"/>
</dbReference>
<dbReference type="Pfam" id="PF26217">
    <property type="entry name" value="GDPGP1_N"/>
    <property type="match status" value="1"/>
</dbReference>
<dbReference type="GO" id="GO:0000166">
    <property type="term" value="F:nucleotide binding"/>
    <property type="evidence" value="ECO:0007669"/>
    <property type="project" value="UniProtKB-KW"/>
</dbReference>
<dbReference type="GO" id="GO:0080048">
    <property type="term" value="F:GDP-D-glucose phosphorylase activity"/>
    <property type="evidence" value="ECO:0007669"/>
    <property type="project" value="InterPro"/>
</dbReference>
<evidence type="ECO:0000313" key="2">
    <source>
        <dbReference type="EMBL" id="KAF3325135.1"/>
    </source>
</evidence>